<feature type="non-terminal residue" evidence="1">
    <location>
        <position position="50"/>
    </location>
</feature>
<comment type="caution">
    <text evidence="1">The sequence shown here is derived from an EMBL/GenBank/DDBJ whole genome shotgun (WGS) entry which is preliminary data.</text>
</comment>
<reference evidence="1 2" key="1">
    <citation type="submission" date="2017-09" db="EMBL/GenBank/DDBJ databases">
        <title>Large-scale bioinformatics analysis of Bacillus genomes uncovers conserved roles of natural products in bacterial physiology.</title>
        <authorList>
            <consortium name="Agbiome Team Llc"/>
            <person name="Bleich R.M."/>
            <person name="Grubbs K.J."/>
            <person name="Santa Maria K.C."/>
            <person name="Allen S.E."/>
            <person name="Farag S."/>
            <person name="Shank E.A."/>
            <person name="Bowers A."/>
        </authorList>
    </citation>
    <scope>NUCLEOTIDE SEQUENCE [LARGE SCALE GENOMIC DNA]</scope>
    <source>
        <strain evidence="1 2">AFS083741</strain>
    </source>
</reference>
<protein>
    <submittedName>
        <fullName evidence="1">ATPase</fullName>
    </submittedName>
</protein>
<proteinExistence type="predicted"/>
<dbReference type="AlphaFoldDB" id="A0A9X6X6C7"/>
<accession>A0A9X6X6C7</accession>
<sequence length="50" mass="5668">MSNRVNLRIDFAFKQLFGTKGNEEILMGFLNAILQRTLLSPITSLTLEDP</sequence>
<dbReference type="Pfam" id="PF12784">
    <property type="entry name" value="PDDEXK_2"/>
    <property type="match status" value="1"/>
</dbReference>
<gene>
    <name evidence="1" type="ORF">COI98_00815</name>
</gene>
<dbReference type="EMBL" id="NUWJ01000008">
    <property type="protein sequence ID" value="PFK27950.1"/>
    <property type="molecule type" value="Genomic_DNA"/>
</dbReference>
<dbReference type="Proteomes" id="UP000224413">
    <property type="component" value="Unassembled WGS sequence"/>
</dbReference>
<name>A0A9X6X6C7_BACCE</name>
<dbReference type="RefSeq" id="WP_176535649.1">
    <property type="nucleotide sequence ID" value="NZ_NUWJ01000008.1"/>
</dbReference>
<organism evidence="1 2">
    <name type="scientific">Bacillus cereus</name>
    <dbReference type="NCBI Taxonomy" id="1396"/>
    <lineage>
        <taxon>Bacteria</taxon>
        <taxon>Bacillati</taxon>
        <taxon>Bacillota</taxon>
        <taxon>Bacilli</taxon>
        <taxon>Bacillales</taxon>
        <taxon>Bacillaceae</taxon>
        <taxon>Bacillus</taxon>
        <taxon>Bacillus cereus group</taxon>
    </lineage>
</organism>
<evidence type="ECO:0000313" key="1">
    <source>
        <dbReference type="EMBL" id="PFK27950.1"/>
    </source>
</evidence>
<evidence type="ECO:0000313" key="2">
    <source>
        <dbReference type="Proteomes" id="UP000224413"/>
    </source>
</evidence>